<reference evidence="1 4" key="2">
    <citation type="submission" date="2021-01" db="EMBL/GenBank/DDBJ databases">
        <title>Whole genome shotgun sequence of Actinoplanes lobatus NBRC 12513.</title>
        <authorList>
            <person name="Komaki H."/>
            <person name="Tamura T."/>
        </authorList>
    </citation>
    <scope>NUCLEOTIDE SEQUENCE [LARGE SCALE GENOMIC DNA]</scope>
    <source>
        <strain evidence="1 4">NBRC 12513</strain>
    </source>
</reference>
<sequence>MDRADTYDFLHLGLFCHGVASPGSVTAAEWRDLLDRAGVKGAFAGVSPRRYPADPGTFFEFPHALRAIPRRHPIPGCGRSQRWRSVLPLMCGDGSGPNIIGNDYRR</sequence>
<protein>
    <submittedName>
        <fullName evidence="2">Uncharacterized protein</fullName>
    </submittedName>
</protein>
<evidence type="ECO:0000313" key="2">
    <source>
        <dbReference type="EMBL" id="MBB4751123.1"/>
    </source>
</evidence>
<dbReference type="Proteomes" id="UP000631312">
    <property type="component" value="Unassembled WGS sequence"/>
</dbReference>
<evidence type="ECO:0000313" key="3">
    <source>
        <dbReference type="Proteomes" id="UP000590511"/>
    </source>
</evidence>
<dbReference type="EMBL" id="JACHNC010000001">
    <property type="protein sequence ID" value="MBB4751123.1"/>
    <property type="molecule type" value="Genomic_DNA"/>
</dbReference>
<dbReference type="RefSeq" id="WP_188123201.1">
    <property type="nucleotide sequence ID" value="NZ_BOMP01000139.1"/>
</dbReference>
<organism evidence="2 3">
    <name type="scientific">Actinoplanes lobatus</name>
    <dbReference type="NCBI Taxonomy" id="113568"/>
    <lineage>
        <taxon>Bacteria</taxon>
        <taxon>Bacillati</taxon>
        <taxon>Actinomycetota</taxon>
        <taxon>Actinomycetes</taxon>
        <taxon>Micromonosporales</taxon>
        <taxon>Micromonosporaceae</taxon>
        <taxon>Actinoplanes</taxon>
    </lineage>
</organism>
<accession>A0A7W7HIE7</accession>
<comment type="caution">
    <text evidence="2">The sequence shown here is derived from an EMBL/GenBank/DDBJ whole genome shotgun (WGS) entry which is preliminary data.</text>
</comment>
<dbReference type="AlphaFoldDB" id="A0A7W7HIE7"/>
<reference evidence="2 3" key="1">
    <citation type="submission" date="2020-08" db="EMBL/GenBank/DDBJ databases">
        <title>Sequencing the genomes of 1000 actinobacteria strains.</title>
        <authorList>
            <person name="Klenk H.-P."/>
        </authorList>
    </citation>
    <scope>NUCLEOTIDE SEQUENCE [LARGE SCALE GENOMIC DNA]</scope>
    <source>
        <strain evidence="2 3">DSM 43150</strain>
    </source>
</reference>
<name>A0A7W7HIE7_9ACTN</name>
<evidence type="ECO:0000313" key="1">
    <source>
        <dbReference type="EMBL" id="GIE44619.1"/>
    </source>
</evidence>
<keyword evidence="4" id="KW-1185">Reference proteome</keyword>
<dbReference type="EMBL" id="BOMP01000139">
    <property type="protein sequence ID" value="GIE44619.1"/>
    <property type="molecule type" value="Genomic_DNA"/>
</dbReference>
<dbReference type="Proteomes" id="UP000590511">
    <property type="component" value="Unassembled WGS sequence"/>
</dbReference>
<proteinExistence type="predicted"/>
<gene>
    <name evidence="1" type="ORF">Alo02nite_75170</name>
    <name evidence="2" type="ORF">BJ964_005284</name>
</gene>
<evidence type="ECO:0000313" key="4">
    <source>
        <dbReference type="Proteomes" id="UP000631312"/>
    </source>
</evidence>